<dbReference type="Pfam" id="PF09720">
    <property type="entry name" value="Unstab_antitox"/>
    <property type="match status" value="1"/>
</dbReference>
<reference evidence="1 2" key="1">
    <citation type="submission" date="2017-09" db="EMBL/GenBank/DDBJ databases">
        <title>Genomics of the genus Arcobacter.</title>
        <authorList>
            <person name="Perez-Cataluna A."/>
            <person name="Figueras M.J."/>
            <person name="Salas-Masso N."/>
        </authorList>
    </citation>
    <scope>NUCLEOTIDE SEQUENCE [LARGE SCALE GENOMIC DNA]</scope>
    <source>
        <strain evidence="1 2">F156-34</strain>
    </source>
</reference>
<comment type="caution">
    <text evidence="1">The sequence shown here is derived from an EMBL/GenBank/DDBJ whole genome shotgun (WGS) entry which is preliminary data.</text>
</comment>
<evidence type="ECO:0000313" key="1">
    <source>
        <dbReference type="EMBL" id="RXK12272.1"/>
    </source>
</evidence>
<evidence type="ECO:0000313" key="2">
    <source>
        <dbReference type="Proteomes" id="UP000289718"/>
    </source>
</evidence>
<dbReference type="Proteomes" id="UP000289718">
    <property type="component" value="Unassembled WGS sequence"/>
</dbReference>
<accession>A0A4Q1AW96</accession>
<organism evidence="1 2">
    <name type="scientific">Halarcobacter mediterraneus</name>
    <dbReference type="NCBI Taxonomy" id="2023153"/>
    <lineage>
        <taxon>Bacteria</taxon>
        <taxon>Pseudomonadati</taxon>
        <taxon>Campylobacterota</taxon>
        <taxon>Epsilonproteobacteria</taxon>
        <taxon>Campylobacterales</taxon>
        <taxon>Arcobacteraceae</taxon>
        <taxon>Halarcobacter</taxon>
    </lineage>
</organism>
<dbReference type="OrthoDB" id="200227at2"/>
<dbReference type="InterPro" id="IPR013406">
    <property type="entry name" value="CHP02574_addiction_mod"/>
</dbReference>
<dbReference type="RefSeq" id="WP_129062140.1">
    <property type="nucleotide sequence ID" value="NZ_NXIE01000004.1"/>
</dbReference>
<dbReference type="EMBL" id="NXIE01000004">
    <property type="protein sequence ID" value="RXK12272.1"/>
    <property type="molecule type" value="Genomic_DNA"/>
</dbReference>
<protein>
    <submittedName>
        <fullName evidence="1">Addiction module component CHP02574 family protein</fullName>
    </submittedName>
</protein>
<dbReference type="AlphaFoldDB" id="A0A4Q1AW96"/>
<gene>
    <name evidence="1" type="ORF">CP965_10930</name>
</gene>
<keyword evidence="2" id="KW-1185">Reference proteome</keyword>
<name>A0A4Q1AW96_9BACT</name>
<proteinExistence type="predicted"/>
<sequence>MGIAEIKDLNTKEKLILINDIWESLEKEDFNIESPSWHNDILEERIKKIEDEKANYISIEELKNK</sequence>